<dbReference type="GO" id="GO:0008168">
    <property type="term" value="F:methyltransferase activity"/>
    <property type="evidence" value="ECO:0007669"/>
    <property type="project" value="UniProtKB-KW"/>
</dbReference>
<gene>
    <name evidence="3" type="primary">rsmD</name>
    <name evidence="3" type="ORF">Epro_0774</name>
</gene>
<keyword evidence="4" id="KW-1185">Reference proteome</keyword>
<evidence type="ECO:0000313" key="3">
    <source>
        <dbReference type="EMBL" id="AKL98153.1"/>
    </source>
</evidence>
<evidence type="ECO:0000256" key="1">
    <source>
        <dbReference type="ARBA" id="ARBA00022603"/>
    </source>
</evidence>
<dbReference type="KEGG" id="epo:Epro_0774"/>
<dbReference type="CDD" id="cd02440">
    <property type="entry name" value="AdoMet_MTases"/>
    <property type="match status" value="1"/>
</dbReference>
<sequence length="189" mass="21226">MLKVLAGDARGRVLKTLPQDDLSIRPMLGRMKKSVFDIIQFRIPNCDFLDLFAGVGSVGIEALSRGAKSCVFAEISKVSLGLIKHNVGMLNYNDRARIVRCDVIREFDSIVKKYDIVFMGPPYKDGDKKALALTMPALKNVVRYDVLKEDSVLIAQKHIKEPVGHVAGLDHFRTEKYGDTVVLFYRRAK</sequence>
<keyword evidence="1 3" id="KW-0489">Methyltransferase</keyword>
<dbReference type="Proteomes" id="UP000035337">
    <property type="component" value="Chromosome"/>
</dbReference>
<proteinExistence type="predicted"/>
<dbReference type="GO" id="GO:0031167">
    <property type="term" value="P:rRNA methylation"/>
    <property type="evidence" value="ECO:0007669"/>
    <property type="project" value="InterPro"/>
</dbReference>
<dbReference type="OrthoDB" id="9803017at2"/>
<keyword evidence="2" id="KW-0808">Transferase</keyword>
<dbReference type="Gene3D" id="3.40.50.150">
    <property type="entry name" value="Vaccinia Virus protein VP39"/>
    <property type="match status" value="1"/>
</dbReference>
<dbReference type="RefSeq" id="WP_052570693.1">
    <property type="nucleotide sequence ID" value="NZ_CP009498.1"/>
</dbReference>
<protein>
    <submittedName>
        <fullName evidence="3">Putative N6-adenine-specific methylase</fullName>
    </submittedName>
</protein>
<evidence type="ECO:0000313" key="4">
    <source>
        <dbReference type="Proteomes" id="UP000035337"/>
    </source>
</evidence>
<dbReference type="PANTHER" id="PTHR43542">
    <property type="entry name" value="METHYLTRANSFERASE"/>
    <property type="match status" value="1"/>
</dbReference>
<dbReference type="SUPFAM" id="SSF53335">
    <property type="entry name" value="S-adenosyl-L-methionine-dependent methyltransferases"/>
    <property type="match status" value="1"/>
</dbReference>
<dbReference type="AlphaFoldDB" id="A0A0G3WIL7"/>
<dbReference type="InterPro" id="IPR004398">
    <property type="entry name" value="RNA_MeTrfase_RsmD"/>
</dbReference>
<reference evidence="3 4" key="1">
    <citation type="submission" date="2014-09" db="EMBL/GenBank/DDBJ databases">
        <title>Complete genome sequence of Endomicrobium proavitum.</title>
        <authorList>
            <person name="Zheng H."/>
        </authorList>
    </citation>
    <scope>NUCLEOTIDE SEQUENCE [LARGE SCALE GENOMIC DNA]</scope>
    <source>
        <strain evidence="3 4">Rsa215</strain>
    </source>
</reference>
<dbReference type="STRING" id="1408281.Epro_0774"/>
<evidence type="ECO:0000256" key="2">
    <source>
        <dbReference type="ARBA" id="ARBA00022679"/>
    </source>
</evidence>
<dbReference type="EMBL" id="CP009498">
    <property type="protein sequence ID" value="AKL98153.1"/>
    <property type="molecule type" value="Genomic_DNA"/>
</dbReference>
<dbReference type="Pfam" id="PF03602">
    <property type="entry name" value="Cons_hypoth95"/>
    <property type="match status" value="1"/>
</dbReference>
<accession>A0A0G3WIL7</accession>
<dbReference type="PANTHER" id="PTHR43542:SF1">
    <property type="entry name" value="METHYLTRANSFERASE"/>
    <property type="match status" value="1"/>
</dbReference>
<name>A0A0G3WIL7_9BACT</name>
<dbReference type="InterPro" id="IPR029063">
    <property type="entry name" value="SAM-dependent_MTases_sf"/>
</dbReference>
<dbReference type="PIRSF" id="PIRSF004553">
    <property type="entry name" value="CHP00095"/>
    <property type="match status" value="1"/>
</dbReference>
<organism evidence="3 4">
    <name type="scientific">Endomicrobium proavitum</name>
    <dbReference type="NCBI Taxonomy" id="1408281"/>
    <lineage>
        <taxon>Bacteria</taxon>
        <taxon>Pseudomonadati</taxon>
        <taxon>Elusimicrobiota</taxon>
        <taxon>Endomicrobiia</taxon>
        <taxon>Endomicrobiales</taxon>
        <taxon>Endomicrobiaceae</taxon>
        <taxon>Endomicrobium</taxon>
    </lineage>
</organism>
<dbReference type="PATRIC" id="fig|1408281.3.peg.793"/>